<gene>
    <name evidence="3" type="ORF">IAC13_02345</name>
</gene>
<reference evidence="3" key="2">
    <citation type="journal article" date="2021" name="PeerJ">
        <title>Extensive microbial diversity within the chicken gut microbiome revealed by metagenomics and culture.</title>
        <authorList>
            <person name="Gilroy R."/>
            <person name="Ravi A."/>
            <person name="Getino M."/>
            <person name="Pursley I."/>
            <person name="Horton D.L."/>
            <person name="Alikhan N.F."/>
            <person name="Baker D."/>
            <person name="Gharbi K."/>
            <person name="Hall N."/>
            <person name="Watson M."/>
            <person name="Adriaenssens E.M."/>
            <person name="Foster-Nyarko E."/>
            <person name="Jarju S."/>
            <person name="Secka A."/>
            <person name="Antonio M."/>
            <person name="Oren A."/>
            <person name="Chaudhuri R.R."/>
            <person name="La Ragione R."/>
            <person name="Hildebrand F."/>
            <person name="Pallen M.J."/>
        </authorList>
    </citation>
    <scope>NUCLEOTIDE SEQUENCE</scope>
    <source>
        <strain evidence="3">E3-2379</strain>
    </source>
</reference>
<dbReference type="Pfam" id="PF03413">
    <property type="entry name" value="PepSY"/>
    <property type="match status" value="2"/>
</dbReference>
<sequence>MKKKVITILGVMTIGGLLVTGCTGQNNTSTQENTVITTQADMIDNTANVGEGTTNSTTNQGNNQQSGGKITAERAQEIALEHAGVKEKDVLSIQTKQDIDDGNALYEIEFYTANKKYEYDIKMDDGSVLKVDFEAVQNANNGNGANNPITEKEATDIVLKKVNGATKDMVVLHQDMDDGMLLYEGKLLYNGTEYEFEINAYTGDIIKWEQEAFH</sequence>
<dbReference type="Gene3D" id="3.10.450.40">
    <property type="match status" value="2"/>
</dbReference>
<name>A0A9D9N751_9FIRM</name>
<protein>
    <submittedName>
        <fullName evidence="3">PepSY domain-containing protein</fullName>
    </submittedName>
</protein>
<feature type="region of interest" description="Disordered" evidence="1">
    <location>
        <begin position="46"/>
        <end position="70"/>
    </location>
</feature>
<evidence type="ECO:0000259" key="2">
    <source>
        <dbReference type="Pfam" id="PF03413"/>
    </source>
</evidence>
<feature type="domain" description="PepSY" evidence="2">
    <location>
        <begin position="148"/>
        <end position="208"/>
    </location>
</feature>
<feature type="compositionally biased region" description="Low complexity" evidence="1">
    <location>
        <begin position="52"/>
        <end position="68"/>
    </location>
</feature>
<organism evidence="3 4">
    <name type="scientific">Candidatus Scybalomonas excrementavium</name>
    <dbReference type="NCBI Taxonomy" id="2840943"/>
    <lineage>
        <taxon>Bacteria</taxon>
        <taxon>Bacillati</taxon>
        <taxon>Bacillota</taxon>
        <taxon>Clostridia</taxon>
        <taxon>Lachnospirales</taxon>
        <taxon>Lachnospiraceae</taxon>
        <taxon>Lachnospiraceae incertae sedis</taxon>
        <taxon>Candidatus Scybalomonas</taxon>
    </lineage>
</organism>
<comment type="caution">
    <text evidence="3">The sequence shown here is derived from an EMBL/GenBank/DDBJ whole genome shotgun (WGS) entry which is preliminary data.</text>
</comment>
<evidence type="ECO:0000313" key="3">
    <source>
        <dbReference type="EMBL" id="MBO8462754.1"/>
    </source>
</evidence>
<dbReference type="EMBL" id="JADIML010000072">
    <property type="protein sequence ID" value="MBO8462754.1"/>
    <property type="molecule type" value="Genomic_DNA"/>
</dbReference>
<dbReference type="AlphaFoldDB" id="A0A9D9N751"/>
<evidence type="ECO:0000256" key="1">
    <source>
        <dbReference type="SAM" id="MobiDB-lite"/>
    </source>
</evidence>
<dbReference type="InterPro" id="IPR025711">
    <property type="entry name" value="PepSY"/>
</dbReference>
<evidence type="ECO:0000313" key="4">
    <source>
        <dbReference type="Proteomes" id="UP000823618"/>
    </source>
</evidence>
<feature type="domain" description="PepSY" evidence="2">
    <location>
        <begin position="69"/>
        <end position="131"/>
    </location>
</feature>
<proteinExistence type="predicted"/>
<reference evidence="3" key="1">
    <citation type="submission" date="2020-10" db="EMBL/GenBank/DDBJ databases">
        <authorList>
            <person name="Gilroy R."/>
        </authorList>
    </citation>
    <scope>NUCLEOTIDE SEQUENCE</scope>
    <source>
        <strain evidence="3">E3-2379</strain>
    </source>
</reference>
<dbReference type="PROSITE" id="PS51257">
    <property type="entry name" value="PROKAR_LIPOPROTEIN"/>
    <property type="match status" value="1"/>
</dbReference>
<dbReference type="Proteomes" id="UP000823618">
    <property type="component" value="Unassembled WGS sequence"/>
</dbReference>
<accession>A0A9D9N751</accession>